<dbReference type="Proteomes" id="UP001275084">
    <property type="component" value="Unassembled WGS sequence"/>
</dbReference>
<sequence length="276" mass="31487">MRFSQYAAITFMYLHPMILPPPRCRLDTQLFPHLHIPNFQFPHSNLPSSWASIRIPRRLNNNLPRPSSFDQAVLARDVSCRISKNILGTESAHLIPRTEDRWFNINQMLRYSSHPEAPVANSVDNKVLLLQSDLHHLFDQGRFVLLPKRGDWVIHVLSGLPNEELAALYHNVALQPLSELSAEFLFARFAWTVLAQSIFLRADTERRLVIIEGDESNIEDVSGLDCRTKLIPAPLGAKSRSQSPKKRAQGTGSENQEEENMDTESDDEDVWDDKSI</sequence>
<accession>A0AAJ0HDM9</accession>
<evidence type="ECO:0000313" key="3">
    <source>
        <dbReference type="EMBL" id="KAK3348605.1"/>
    </source>
</evidence>
<dbReference type="Pfam" id="PF13391">
    <property type="entry name" value="HNH_2"/>
    <property type="match status" value="1"/>
</dbReference>
<evidence type="ECO:0000256" key="1">
    <source>
        <dbReference type="SAM" id="MobiDB-lite"/>
    </source>
</evidence>
<feature type="region of interest" description="Disordered" evidence="1">
    <location>
        <begin position="232"/>
        <end position="276"/>
    </location>
</feature>
<feature type="compositionally biased region" description="Acidic residues" evidence="1">
    <location>
        <begin position="255"/>
        <end position="276"/>
    </location>
</feature>
<name>A0AAJ0HDM9_9PEZI</name>
<dbReference type="EMBL" id="JAUIQD010000005">
    <property type="protein sequence ID" value="KAK3348605.1"/>
    <property type="molecule type" value="Genomic_DNA"/>
</dbReference>
<keyword evidence="4" id="KW-1185">Reference proteome</keyword>
<organism evidence="3 4">
    <name type="scientific">Lasiosphaeria hispida</name>
    <dbReference type="NCBI Taxonomy" id="260671"/>
    <lineage>
        <taxon>Eukaryota</taxon>
        <taxon>Fungi</taxon>
        <taxon>Dikarya</taxon>
        <taxon>Ascomycota</taxon>
        <taxon>Pezizomycotina</taxon>
        <taxon>Sordariomycetes</taxon>
        <taxon>Sordariomycetidae</taxon>
        <taxon>Sordariales</taxon>
        <taxon>Lasiosphaeriaceae</taxon>
        <taxon>Lasiosphaeria</taxon>
    </lineage>
</organism>
<evidence type="ECO:0000259" key="2">
    <source>
        <dbReference type="Pfam" id="PF13391"/>
    </source>
</evidence>
<evidence type="ECO:0000313" key="4">
    <source>
        <dbReference type="Proteomes" id="UP001275084"/>
    </source>
</evidence>
<dbReference type="AlphaFoldDB" id="A0AAJ0HDM9"/>
<comment type="caution">
    <text evidence="3">The sequence shown here is derived from an EMBL/GenBank/DDBJ whole genome shotgun (WGS) entry which is preliminary data.</text>
</comment>
<feature type="domain" description="HNH nuclease" evidence="2">
    <location>
        <begin position="80"/>
        <end position="145"/>
    </location>
</feature>
<reference evidence="3" key="1">
    <citation type="journal article" date="2023" name="Mol. Phylogenet. Evol.">
        <title>Genome-scale phylogeny and comparative genomics of the fungal order Sordariales.</title>
        <authorList>
            <person name="Hensen N."/>
            <person name="Bonometti L."/>
            <person name="Westerberg I."/>
            <person name="Brannstrom I.O."/>
            <person name="Guillou S."/>
            <person name="Cros-Aarteil S."/>
            <person name="Calhoun S."/>
            <person name="Haridas S."/>
            <person name="Kuo A."/>
            <person name="Mondo S."/>
            <person name="Pangilinan J."/>
            <person name="Riley R."/>
            <person name="LaButti K."/>
            <person name="Andreopoulos B."/>
            <person name="Lipzen A."/>
            <person name="Chen C."/>
            <person name="Yan M."/>
            <person name="Daum C."/>
            <person name="Ng V."/>
            <person name="Clum A."/>
            <person name="Steindorff A."/>
            <person name="Ohm R.A."/>
            <person name="Martin F."/>
            <person name="Silar P."/>
            <person name="Natvig D.O."/>
            <person name="Lalanne C."/>
            <person name="Gautier V."/>
            <person name="Ament-Velasquez S.L."/>
            <person name="Kruys A."/>
            <person name="Hutchinson M.I."/>
            <person name="Powell A.J."/>
            <person name="Barry K."/>
            <person name="Miller A.N."/>
            <person name="Grigoriev I.V."/>
            <person name="Debuchy R."/>
            <person name="Gladieux P."/>
            <person name="Hiltunen Thoren M."/>
            <person name="Johannesson H."/>
        </authorList>
    </citation>
    <scope>NUCLEOTIDE SEQUENCE</scope>
    <source>
        <strain evidence="3">CBS 955.72</strain>
    </source>
</reference>
<proteinExistence type="predicted"/>
<dbReference type="InterPro" id="IPR003615">
    <property type="entry name" value="HNH_nuc"/>
</dbReference>
<reference evidence="3" key="2">
    <citation type="submission" date="2023-06" db="EMBL/GenBank/DDBJ databases">
        <authorList>
            <consortium name="Lawrence Berkeley National Laboratory"/>
            <person name="Haridas S."/>
            <person name="Hensen N."/>
            <person name="Bonometti L."/>
            <person name="Westerberg I."/>
            <person name="Brannstrom I.O."/>
            <person name="Guillou S."/>
            <person name="Cros-Aarteil S."/>
            <person name="Calhoun S."/>
            <person name="Kuo A."/>
            <person name="Mondo S."/>
            <person name="Pangilinan J."/>
            <person name="Riley R."/>
            <person name="Labutti K."/>
            <person name="Andreopoulos B."/>
            <person name="Lipzen A."/>
            <person name="Chen C."/>
            <person name="Yanf M."/>
            <person name="Daum C."/>
            <person name="Ng V."/>
            <person name="Clum A."/>
            <person name="Steindorff A."/>
            <person name="Ohm R."/>
            <person name="Martin F."/>
            <person name="Silar P."/>
            <person name="Natvig D."/>
            <person name="Lalanne C."/>
            <person name="Gautier V."/>
            <person name="Ament-Velasquez S.L."/>
            <person name="Kruys A."/>
            <person name="Hutchinson M.I."/>
            <person name="Powell A.J."/>
            <person name="Barry K."/>
            <person name="Miller A.N."/>
            <person name="Grigoriev I.V."/>
            <person name="Debuchy R."/>
            <person name="Gladieux P."/>
            <person name="Thoren M.H."/>
            <person name="Johannesson H."/>
        </authorList>
    </citation>
    <scope>NUCLEOTIDE SEQUENCE</scope>
    <source>
        <strain evidence="3">CBS 955.72</strain>
    </source>
</reference>
<gene>
    <name evidence="3" type="ORF">B0T25DRAFT_546070</name>
</gene>
<protein>
    <recommendedName>
        <fullName evidence="2">HNH nuclease domain-containing protein</fullName>
    </recommendedName>
</protein>